<dbReference type="Proteomes" id="UP000053660">
    <property type="component" value="Unassembled WGS sequence"/>
</dbReference>
<organism evidence="2 3">
    <name type="scientific">Oesophagostomum dentatum</name>
    <name type="common">Nodular worm</name>
    <dbReference type="NCBI Taxonomy" id="61180"/>
    <lineage>
        <taxon>Eukaryota</taxon>
        <taxon>Metazoa</taxon>
        <taxon>Ecdysozoa</taxon>
        <taxon>Nematoda</taxon>
        <taxon>Chromadorea</taxon>
        <taxon>Rhabditida</taxon>
        <taxon>Rhabditina</taxon>
        <taxon>Rhabditomorpha</taxon>
        <taxon>Strongyloidea</taxon>
        <taxon>Strongylidae</taxon>
        <taxon>Oesophagostomum</taxon>
    </lineage>
</organism>
<reference evidence="2 3" key="1">
    <citation type="submission" date="2014-03" db="EMBL/GenBank/DDBJ databases">
        <title>Draft genome of the hookworm Oesophagostomum dentatum.</title>
        <authorList>
            <person name="Mitreva M."/>
        </authorList>
    </citation>
    <scope>NUCLEOTIDE SEQUENCE [LARGE SCALE GENOMIC DNA]</scope>
    <source>
        <strain evidence="2 3">OD-Hann</strain>
    </source>
</reference>
<feature type="compositionally biased region" description="Low complexity" evidence="1">
    <location>
        <begin position="16"/>
        <end position="36"/>
    </location>
</feature>
<evidence type="ECO:0000313" key="2">
    <source>
        <dbReference type="EMBL" id="KHJ82317.1"/>
    </source>
</evidence>
<name>A0A0B1SFJ1_OESDE</name>
<dbReference type="AlphaFoldDB" id="A0A0B1SFJ1"/>
<keyword evidence="3" id="KW-1185">Reference proteome</keyword>
<dbReference type="EMBL" id="KN580432">
    <property type="protein sequence ID" value="KHJ82317.1"/>
    <property type="molecule type" value="Genomic_DNA"/>
</dbReference>
<sequence length="67" mass="7613">MSHHDHCHGGPGGPGYSPYGQQYSQGPPPQVYQGPPAVVQEHHHHEQPHHEEHHHHHGIMHKITHPF</sequence>
<evidence type="ECO:0000256" key="1">
    <source>
        <dbReference type="SAM" id="MobiDB-lite"/>
    </source>
</evidence>
<feature type="non-terminal residue" evidence="2">
    <location>
        <position position="67"/>
    </location>
</feature>
<proteinExistence type="predicted"/>
<evidence type="ECO:0000313" key="3">
    <source>
        <dbReference type="Proteomes" id="UP000053660"/>
    </source>
</evidence>
<feature type="compositionally biased region" description="Basic residues" evidence="1">
    <location>
        <begin position="52"/>
        <end position="67"/>
    </location>
</feature>
<feature type="compositionally biased region" description="Basic and acidic residues" evidence="1">
    <location>
        <begin position="40"/>
        <end position="51"/>
    </location>
</feature>
<protein>
    <submittedName>
        <fullName evidence="2">Uncharacterized protein</fullName>
    </submittedName>
</protein>
<accession>A0A0B1SFJ1</accession>
<feature type="region of interest" description="Disordered" evidence="1">
    <location>
        <begin position="1"/>
        <end position="67"/>
    </location>
</feature>
<gene>
    <name evidence="2" type="ORF">OESDEN_17990</name>
</gene>